<dbReference type="EMBL" id="QRWX01000001">
    <property type="protein sequence ID" value="RGT57669.1"/>
    <property type="molecule type" value="Genomic_DNA"/>
</dbReference>
<keyword evidence="2" id="KW-0378">Hydrolase</keyword>
<evidence type="ECO:0000256" key="2">
    <source>
        <dbReference type="RuleBase" id="RU362119"/>
    </source>
</evidence>
<feature type="chain" id="PRO_5018815110" evidence="2">
    <location>
        <begin position="26"/>
        <end position="634"/>
    </location>
</feature>
<keyword evidence="2" id="KW-0547">Nucleotide-binding</keyword>
<evidence type="ECO:0000256" key="1">
    <source>
        <dbReference type="ARBA" id="ARBA00022729"/>
    </source>
</evidence>
<dbReference type="GO" id="GO:0009166">
    <property type="term" value="P:nucleotide catabolic process"/>
    <property type="evidence" value="ECO:0007669"/>
    <property type="project" value="InterPro"/>
</dbReference>
<dbReference type="InterPro" id="IPR008334">
    <property type="entry name" value="5'-Nucleotdase_C"/>
</dbReference>
<evidence type="ECO:0000259" key="4">
    <source>
        <dbReference type="Pfam" id="PF00149"/>
    </source>
</evidence>
<gene>
    <name evidence="6" type="ORF">DWX20_01075</name>
</gene>
<dbReference type="InterPro" id="IPR004843">
    <property type="entry name" value="Calcineurin-like_PHP"/>
</dbReference>
<keyword evidence="3" id="KW-0812">Transmembrane</keyword>
<keyword evidence="3" id="KW-0472">Membrane</keyword>
<dbReference type="GO" id="GO:0046872">
    <property type="term" value="F:metal ion binding"/>
    <property type="evidence" value="ECO:0007669"/>
    <property type="project" value="InterPro"/>
</dbReference>
<dbReference type="PANTHER" id="PTHR11575:SF24">
    <property type="entry name" value="5'-NUCLEOTIDASE"/>
    <property type="match status" value="1"/>
</dbReference>
<dbReference type="CDD" id="cd00845">
    <property type="entry name" value="MPP_UshA_N_like"/>
    <property type="match status" value="1"/>
</dbReference>
<dbReference type="InterPro" id="IPR036907">
    <property type="entry name" value="5'-Nucleotdase_C_sf"/>
</dbReference>
<dbReference type="Gene3D" id="3.60.21.10">
    <property type="match status" value="1"/>
</dbReference>
<organism evidence="6 7">
    <name type="scientific">Solobacterium moorei</name>
    <dbReference type="NCBI Taxonomy" id="102148"/>
    <lineage>
        <taxon>Bacteria</taxon>
        <taxon>Bacillati</taxon>
        <taxon>Bacillota</taxon>
        <taxon>Erysipelotrichia</taxon>
        <taxon>Erysipelotrichales</taxon>
        <taxon>Erysipelotrichaceae</taxon>
        <taxon>Solobacterium</taxon>
    </lineage>
</organism>
<evidence type="ECO:0000313" key="6">
    <source>
        <dbReference type="EMBL" id="RGT57669.1"/>
    </source>
</evidence>
<feature type="domain" description="5'-Nucleotidase C-terminal" evidence="5">
    <location>
        <begin position="361"/>
        <end position="509"/>
    </location>
</feature>
<dbReference type="Gene3D" id="3.90.780.10">
    <property type="entry name" value="5'-Nucleotidase, C-terminal domain"/>
    <property type="match status" value="1"/>
</dbReference>
<dbReference type="PANTHER" id="PTHR11575">
    <property type="entry name" value="5'-NUCLEOTIDASE-RELATED"/>
    <property type="match status" value="1"/>
</dbReference>
<feature type="transmembrane region" description="Helical" evidence="3">
    <location>
        <begin position="605"/>
        <end position="627"/>
    </location>
</feature>
<evidence type="ECO:0000313" key="7">
    <source>
        <dbReference type="Proteomes" id="UP000284731"/>
    </source>
</evidence>
<dbReference type="InterPro" id="IPR006146">
    <property type="entry name" value="5'-Nucleotdase_CS"/>
</dbReference>
<feature type="domain" description="Calcineurin-like phosphoesterase" evidence="4">
    <location>
        <begin position="38"/>
        <end position="264"/>
    </location>
</feature>
<dbReference type="InterPro" id="IPR029052">
    <property type="entry name" value="Metallo-depent_PP-like"/>
</dbReference>
<protein>
    <submittedName>
        <fullName evidence="6">Bifunctional metallophosphatase/5'-nucleotidase</fullName>
    </submittedName>
</protein>
<proteinExistence type="inferred from homology"/>
<dbReference type="PROSITE" id="PS00786">
    <property type="entry name" value="5_NUCLEOTIDASE_2"/>
    <property type="match status" value="1"/>
</dbReference>
<dbReference type="AlphaFoldDB" id="A0A412PHM9"/>
<comment type="caution">
    <text evidence="6">The sequence shown here is derived from an EMBL/GenBank/DDBJ whole genome shotgun (WGS) entry which is preliminary data.</text>
</comment>
<sequence>MKKFLLKIITAMTVLTSTISTVVYADEEQTSNDSSTVRILFTHDLHDHIDSYRVTNTETREPEVIGGYAQLAGTIAANRNDHTVLVDAGDFSMGTFYNALFEKSAPDLSLLGMMGYDATTLGNHEFDYGVTSLTKMIESSINTPPILCSNLTFGEDEESQALKKAWEDHGGAEYKIIDRGGYKIGLFGVMGEDSVYYTAAGNNTFPDRIEAAKKTVQKLKEEGAQVIVCLSHSGTNKDPSKSEDEILAEKVDGIDVIVSGHTHTVLTEPIHKNKTWIVSAGCFGKYLGLLDINAETKEKIDYQLIPITAESPVDQTINAKIQEYKTDINENYLKQYGYTMDQSIGYTNFPLTDVYEDYSAFTGNSMADLITDAYVYASKLTTKDTSFTIGLTAKGIIRSGLVKGDITVGEVYDAVNLGKGNDGLLGYPLIRIYMKGSDLIKVAELDRSVGKDMMVDGQLFFSGMQYHYSDYRFILNHVVDAEIRTNAGFYIPVEKDKLYPVVTNLYIANMLPSVVKKTFNQLDIHTYDASGHEIKDFSDMILYNADGTELKEWQAITRYILDMGKVNGVSEMKAQYQTARVQKNKDKHFSFIRFFQNTSAFGYRIYLAIIIAITALLGIIRLITYLIRRQREKK</sequence>
<evidence type="ECO:0000259" key="5">
    <source>
        <dbReference type="Pfam" id="PF02872"/>
    </source>
</evidence>
<accession>A0A412PHM9</accession>
<comment type="similarity">
    <text evidence="2">Belongs to the 5'-nucleotidase family.</text>
</comment>
<dbReference type="RefSeq" id="WP_118764153.1">
    <property type="nucleotide sequence ID" value="NZ_CABJCF010000001.1"/>
</dbReference>
<reference evidence="6 7" key="1">
    <citation type="submission" date="2018-08" db="EMBL/GenBank/DDBJ databases">
        <title>A genome reference for cultivated species of the human gut microbiota.</title>
        <authorList>
            <person name="Zou Y."/>
            <person name="Xue W."/>
            <person name="Luo G."/>
        </authorList>
    </citation>
    <scope>NUCLEOTIDE SEQUENCE [LARGE SCALE GENOMIC DNA]</scope>
    <source>
        <strain evidence="6 7">AF18-46</strain>
    </source>
</reference>
<feature type="signal peptide" evidence="2">
    <location>
        <begin position="1"/>
        <end position="25"/>
    </location>
</feature>
<evidence type="ECO:0000256" key="3">
    <source>
        <dbReference type="SAM" id="Phobius"/>
    </source>
</evidence>
<dbReference type="SUPFAM" id="SSF55816">
    <property type="entry name" value="5'-nucleotidase (syn. UDP-sugar hydrolase), C-terminal domain"/>
    <property type="match status" value="1"/>
</dbReference>
<dbReference type="SUPFAM" id="SSF56300">
    <property type="entry name" value="Metallo-dependent phosphatases"/>
    <property type="match status" value="1"/>
</dbReference>
<dbReference type="Proteomes" id="UP000284731">
    <property type="component" value="Unassembled WGS sequence"/>
</dbReference>
<name>A0A412PHM9_9FIRM</name>
<dbReference type="GO" id="GO:0000166">
    <property type="term" value="F:nucleotide binding"/>
    <property type="evidence" value="ECO:0007669"/>
    <property type="project" value="UniProtKB-KW"/>
</dbReference>
<dbReference type="Pfam" id="PF02872">
    <property type="entry name" value="5_nucleotid_C"/>
    <property type="match status" value="1"/>
</dbReference>
<dbReference type="InterPro" id="IPR006179">
    <property type="entry name" value="5_nucleotidase/apyrase"/>
</dbReference>
<dbReference type="GO" id="GO:0016788">
    <property type="term" value="F:hydrolase activity, acting on ester bonds"/>
    <property type="evidence" value="ECO:0007669"/>
    <property type="project" value="InterPro"/>
</dbReference>
<dbReference type="PRINTS" id="PR01607">
    <property type="entry name" value="APYRASEFAMLY"/>
</dbReference>
<dbReference type="Pfam" id="PF00149">
    <property type="entry name" value="Metallophos"/>
    <property type="match status" value="1"/>
</dbReference>
<keyword evidence="3" id="KW-1133">Transmembrane helix</keyword>
<keyword evidence="1 2" id="KW-0732">Signal</keyword>